<evidence type="ECO:0000313" key="3">
    <source>
        <dbReference type="RefSeq" id="XP_055889519.1"/>
    </source>
</evidence>
<keyword evidence="2" id="KW-1185">Reference proteome</keyword>
<dbReference type="PANTHER" id="PTHR35538:SF6">
    <property type="entry name" value="EF-HAND DOMAIN-CONTAINING PROTEIN"/>
    <property type="match status" value="1"/>
</dbReference>
<sequence>MKRCTCPAIFPHSNVKVTSDMSSADNEHCTGRSVLTPLRPLIHPMKLSVKIVRWKHRSHRLTDSSYTKATQQLSTDLDISTKSRAHGTLSILPQVDSRSRLSILNFPLQDECIASDLMSRDRNICKSSKSSAGVHKLTRMKWIDALGCWVTEDQRPPVPLTSLTSNTQCSYKNVMTSSEKSGKPGQSKANTLQKYSLTETECISACKEEVTAEEEAPTEIQVDKTDTLVIKLKFKMKKSKHSVSPNADKNPLEVDLVKNANKSPPETNTHPGQQTIANGAGVSLRDITSNTTNKYSSAKENSVTRQKQTTDASKKKKIRMRLSNETKQQKLKQNPTSPMDYTDQVHTSVSRNEATHDLSVEQDSHLKEETTYVSLMNDHHTKRKKVKPRRVKFDKTFDNETNKTETLNDTNLKEQKESDLDLANITTEESDANRSESALWSVPELPEFDLGSQETKKLGMKKVVSLVAPNTAKLSRRPKQIDPDFLKAMFLQQLAEERRRKLYFGFTKRRSKFNVHSADKQMDKSRSLEHQVEDDHLHQYCIYQEESLHRYRQVFDAFDDKRRGWLNHKETMRALQVVNSDMKGTELQYLNRILELMDCDVSQGTDFQVFSILCALSHKIVSLDSWIKLKTCDVSYSLLDMKAFLCKTLWEICVDQEKRAITTDQLVVLLRSGGLSDRQENIVKEMFSQRSHIDYLTFLTYSPLFVMLHQSVVERPLFDY</sequence>
<dbReference type="Gene3D" id="1.10.238.10">
    <property type="entry name" value="EF-hand"/>
    <property type="match status" value="1"/>
</dbReference>
<protein>
    <submittedName>
        <fullName evidence="3">Uncharacterized protein LOC106064131 isoform X1</fullName>
    </submittedName>
</protein>
<name>A0A9W3AQP9_BIOGL</name>
<evidence type="ECO:0000256" key="1">
    <source>
        <dbReference type="SAM" id="MobiDB-lite"/>
    </source>
</evidence>
<dbReference type="OrthoDB" id="2121618at2759"/>
<dbReference type="PANTHER" id="PTHR35538">
    <property type="entry name" value="LIG_CHAN-GLU_BD DOMAIN-CONTAINING PROTEIN"/>
    <property type="match status" value="1"/>
</dbReference>
<proteinExistence type="predicted"/>
<reference evidence="3" key="1">
    <citation type="submission" date="2025-08" db="UniProtKB">
        <authorList>
            <consortium name="RefSeq"/>
        </authorList>
    </citation>
    <scope>IDENTIFICATION</scope>
</reference>
<dbReference type="RefSeq" id="XP_055889519.1">
    <property type="nucleotide sequence ID" value="XM_056033544.1"/>
</dbReference>
<feature type="compositionally biased region" description="Polar residues" evidence="1">
    <location>
        <begin position="286"/>
        <end position="311"/>
    </location>
</feature>
<dbReference type="AlphaFoldDB" id="A0A9W3AQP9"/>
<feature type="compositionally biased region" description="Basic residues" evidence="1">
    <location>
        <begin position="380"/>
        <end position="390"/>
    </location>
</feature>
<organism evidence="2 3">
    <name type="scientific">Biomphalaria glabrata</name>
    <name type="common">Bloodfluke planorb</name>
    <name type="synonym">Freshwater snail</name>
    <dbReference type="NCBI Taxonomy" id="6526"/>
    <lineage>
        <taxon>Eukaryota</taxon>
        <taxon>Metazoa</taxon>
        <taxon>Spiralia</taxon>
        <taxon>Lophotrochozoa</taxon>
        <taxon>Mollusca</taxon>
        <taxon>Gastropoda</taxon>
        <taxon>Heterobranchia</taxon>
        <taxon>Euthyneura</taxon>
        <taxon>Panpulmonata</taxon>
        <taxon>Hygrophila</taxon>
        <taxon>Lymnaeoidea</taxon>
        <taxon>Planorbidae</taxon>
        <taxon>Biomphalaria</taxon>
    </lineage>
</organism>
<feature type="compositionally biased region" description="Basic and acidic residues" evidence="1">
    <location>
        <begin position="391"/>
        <end position="403"/>
    </location>
</feature>
<dbReference type="InterPro" id="IPR011992">
    <property type="entry name" value="EF-hand-dom_pair"/>
</dbReference>
<dbReference type="GeneID" id="106064131"/>
<evidence type="ECO:0000313" key="2">
    <source>
        <dbReference type="Proteomes" id="UP001165740"/>
    </source>
</evidence>
<feature type="region of interest" description="Disordered" evidence="1">
    <location>
        <begin position="379"/>
        <end position="438"/>
    </location>
</feature>
<feature type="compositionally biased region" description="Polar residues" evidence="1">
    <location>
        <begin position="329"/>
        <end position="343"/>
    </location>
</feature>
<dbReference type="SUPFAM" id="SSF47473">
    <property type="entry name" value="EF-hand"/>
    <property type="match status" value="1"/>
</dbReference>
<feature type="region of interest" description="Disordered" evidence="1">
    <location>
        <begin position="259"/>
        <end position="343"/>
    </location>
</feature>
<accession>A0A9W3AQP9</accession>
<dbReference type="Proteomes" id="UP001165740">
    <property type="component" value="Chromosome 6"/>
</dbReference>
<gene>
    <name evidence="3" type="primary">LOC106064131</name>
</gene>
<feature type="compositionally biased region" description="Polar residues" evidence="1">
    <location>
        <begin position="260"/>
        <end position="277"/>
    </location>
</feature>